<dbReference type="InterPro" id="IPR011856">
    <property type="entry name" value="tRNA_endonuc-like_dom_sf"/>
</dbReference>
<evidence type="ECO:0000313" key="2">
    <source>
        <dbReference type="Proteomes" id="UP000664034"/>
    </source>
</evidence>
<dbReference type="GO" id="GO:0003676">
    <property type="term" value="F:nucleic acid binding"/>
    <property type="evidence" value="ECO:0007669"/>
    <property type="project" value="InterPro"/>
</dbReference>
<organism evidence="1 2">
    <name type="scientific">Fibrella rubiginis</name>
    <dbReference type="NCBI Taxonomy" id="2817060"/>
    <lineage>
        <taxon>Bacteria</taxon>
        <taxon>Pseudomonadati</taxon>
        <taxon>Bacteroidota</taxon>
        <taxon>Cytophagia</taxon>
        <taxon>Cytophagales</taxon>
        <taxon>Spirosomataceae</taxon>
        <taxon>Fibrella</taxon>
    </lineage>
</organism>
<dbReference type="InterPro" id="IPR011335">
    <property type="entry name" value="Restrct_endonuc-II-like"/>
</dbReference>
<dbReference type="Proteomes" id="UP000664034">
    <property type="component" value="Unassembled WGS sequence"/>
</dbReference>
<protein>
    <submittedName>
        <fullName evidence="1">XisH protein</fullName>
    </submittedName>
</protein>
<proteinExistence type="predicted"/>
<dbReference type="AlphaFoldDB" id="A0A939K545"/>
<dbReference type="SUPFAM" id="SSF52980">
    <property type="entry name" value="Restriction endonuclease-like"/>
    <property type="match status" value="1"/>
</dbReference>
<gene>
    <name evidence="1" type="ORF">J2I47_05880</name>
</gene>
<dbReference type="Pfam" id="PF08814">
    <property type="entry name" value="XisH"/>
    <property type="match status" value="1"/>
</dbReference>
<dbReference type="RefSeq" id="WP_207363614.1">
    <property type="nucleotide sequence ID" value="NZ_JAFMYV010000002.1"/>
</dbReference>
<comment type="caution">
    <text evidence="1">The sequence shown here is derived from an EMBL/GenBank/DDBJ whole genome shotgun (WGS) entry which is preliminary data.</text>
</comment>
<sequence length="141" mass="16425">MAKDVFHDMVRLALQQAGWTITHDPYPIRLLGLDLDIDLGAERVIAAEKTENDHVEKIAVEVKSFLSVSFMRDFHNAVGQYTNYRLLMDEQEQDRVLFLAVPKSVYDRRFHVPGVQLICERANIHLVIFNENTQTIEQWEK</sequence>
<name>A0A939K545_9BACT</name>
<dbReference type="InterPro" id="IPR014919">
    <property type="entry name" value="XisH"/>
</dbReference>
<reference evidence="1" key="1">
    <citation type="submission" date="2021-03" db="EMBL/GenBank/DDBJ databases">
        <title>Fibrella sp. HMF5335 genome sequencing and assembly.</title>
        <authorList>
            <person name="Kang H."/>
            <person name="Kim H."/>
            <person name="Bae S."/>
            <person name="Joh K."/>
        </authorList>
    </citation>
    <scope>NUCLEOTIDE SEQUENCE</scope>
    <source>
        <strain evidence="1">HMF5335</strain>
    </source>
</reference>
<keyword evidence="2" id="KW-1185">Reference proteome</keyword>
<dbReference type="Gene3D" id="3.40.1350.10">
    <property type="match status" value="1"/>
</dbReference>
<accession>A0A939K545</accession>
<evidence type="ECO:0000313" key="1">
    <source>
        <dbReference type="EMBL" id="MBO0936070.1"/>
    </source>
</evidence>
<dbReference type="EMBL" id="JAFMYV010000002">
    <property type="protein sequence ID" value="MBO0936070.1"/>
    <property type="molecule type" value="Genomic_DNA"/>
</dbReference>
<dbReference type="CDD" id="cd22366">
    <property type="entry name" value="XisH-like"/>
    <property type="match status" value="1"/>
</dbReference>